<dbReference type="Pfam" id="PF01025">
    <property type="entry name" value="GrpE"/>
    <property type="match status" value="1"/>
</dbReference>
<comment type="similarity">
    <text evidence="1 3 5">Belongs to the GrpE family.</text>
</comment>
<evidence type="ECO:0000256" key="5">
    <source>
        <dbReference type="RuleBase" id="RU004478"/>
    </source>
</evidence>
<comment type="subcellular location">
    <subcellularLocation>
        <location evidence="3">Cytoplasm</location>
    </subcellularLocation>
</comment>
<name>A0ABP9HX34_9ACTN</name>
<comment type="subunit">
    <text evidence="3">Homodimer.</text>
</comment>
<evidence type="ECO:0000256" key="3">
    <source>
        <dbReference type="HAMAP-Rule" id="MF_01151"/>
    </source>
</evidence>
<dbReference type="EMBL" id="BAABIL010000318">
    <property type="protein sequence ID" value="GAA4981213.1"/>
    <property type="molecule type" value="Genomic_DNA"/>
</dbReference>
<keyword evidence="9" id="KW-1185">Reference proteome</keyword>
<dbReference type="HAMAP" id="MF_01151">
    <property type="entry name" value="GrpE"/>
    <property type="match status" value="1"/>
</dbReference>
<comment type="caution">
    <text evidence="8">The sequence shown here is derived from an EMBL/GenBank/DDBJ whole genome shotgun (WGS) entry which is preliminary data.</text>
</comment>
<keyword evidence="3 4" id="KW-0346">Stress response</keyword>
<evidence type="ECO:0000256" key="4">
    <source>
        <dbReference type="RuleBase" id="RU000639"/>
    </source>
</evidence>
<dbReference type="Proteomes" id="UP001501195">
    <property type="component" value="Unassembled WGS sequence"/>
</dbReference>
<dbReference type="Gene3D" id="2.30.22.10">
    <property type="entry name" value="Head domain of nucleotide exchange factor GrpE"/>
    <property type="match status" value="1"/>
</dbReference>
<evidence type="ECO:0000256" key="6">
    <source>
        <dbReference type="SAM" id="Coils"/>
    </source>
</evidence>
<comment type="function">
    <text evidence="3 4">Participates actively in the response to hyperosmotic and heat shock by preventing the aggregation of stress-denatured proteins, in association with DnaK and GrpE. It is the nucleotide exchange factor for DnaK and may function as a thermosensor. Unfolded proteins bind initially to DnaJ; upon interaction with the DnaJ-bound protein, DnaK hydrolyzes its bound ATP, resulting in the formation of a stable complex. GrpE releases ADP from DnaK; ATP binding to DnaK triggers the release of the substrate protein, thus completing the reaction cycle. Several rounds of ATP-dependent interactions between DnaJ, DnaK and GrpE are required for fully efficient folding.</text>
</comment>
<gene>
    <name evidence="3 8" type="primary">grpE</name>
    <name evidence="8" type="ORF">GCM10023225_21490</name>
</gene>
<dbReference type="PROSITE" id="PS01071">
    <property type="entry name" value="GRPE"/>
    <property type="match status" value="1"/>
</dbReference>
<dbReference type="RefSeq" id="WP_345712538.1">
    <property type="nucleotide sequence ID" value="NZ_BAABIL010000318.1"/>
</dbReference>
<feature type="coiled-coil region" evidence="6">
    <location>
        <begin position="74"/>
        <end position="101"/>
    </location>
</feature>
<evidence type="ECO:0000313" key="9">
    <source>
        <dbReference type="Proteomes" id="UP001501195"/>
    </source>
</evidence>
<dbReference type="InterPro" id="IPR009012">
    <property type="entry name" value="GrpE_head"/>
</dbReference>
<feature type="compositionally biased region" description="Basic and acidic residues" evidence="7">
    <location>
        <begin position="1"/>
        <end position="26"/>
    </location>
</feature>
<sequence>MPEDTARDERDEASGPVVRDRRRIDPETGMPRQEPAAAQDAAAGGEGSLPSYPADVTAATEAAASDLLAAQTLAAERLEDLQRLQAEYVNYRRRVDRDRDVARDAALSSVAEALLPVLDDVHLARQHGDLTGPFAAIADKLEATLGRFGLVRYGENGEPFDPAVHEALMHAHSDDVEVATCTQILQPGYRFGERVLRPARVAVADPQ</sequence>
<dbReference type="InterPro" id="IPR013805">
    <property type="entry name" value="GrpE_CC"/>
</dbReference>
<feature type="region of interest" description="Disordered" evidence="7">
    <location>
        <begin position="1"/>
        <end position="53"/>
    </location>
</feature>
<organism evidence="8 9">
    <name type="scientific">Kineococcus glutinatus</name>
    <dbReference type="NCBI Taxonomy" id="1070872"/>
    <lineage>
        <taxon>Bacteria</taxon>
        <taxon>Bacillati</taxon>
        <taxon>Actinomycetota</taxon>
        <taxon>Actinomycetes</taxon>
        <taxon>Kineosporiales</taxon>
        <taxon>Kineosporiaceae</taxon>
        <taxon>Kineococcus</taxon>
    </lineage>
</organism>
<dbReference type="CDD" id="cd00446">
    <property type="entry name" value="GrpE"/>
    <property type="match status" value="1"/>
</dbReference>
<protein>
    <recommendedName>
        <fullName evidence="3 4">Protein GrpE</fullName>
    </recommendedName>
    <alternativeName>
        <fullName evidence="3">HSP-70 cofactor</fullName>
    </alternativeName>
</protein>
<dbReference type="SUPFAM" id="SSF58014">
    <property type="entry name" value="Coiled-coil domain of nucleotide exchange factor GrpE"/>
    <property type="match status" value="1"/>
</dbReference>
<evidence type="ECO:0000313" key="8">
    <source>
        <dbReference type="EMBL" id="GAA4981213.1"/>
    </source>
</evidence>
<keyword evidence="3" id="KW-0963">Cytoplasm</keyword>
<dbReference type="InterPro" id="IPR000740">
    <property type="entry name" value="GrpE"/>
</dbReference>
<keyword evidence="2 3" id="KW-0143">Chaperone</keyword>
<dbReference type="PANTHER" id="PTHR21237:SF23">
    <property type="entry name" value="GRPE PROTEIN HOMOLOG, MITOCHONDRIAL"/>
    <property type="match status" value="1"/>
</dbReference>
<keyword evidence="6" id="KW-0175">Coiled coil</keyword>
<reference evidence="9" key="1">
    <citation type="journal article" date="2019" name="Int. J. Syst. Evol. Microbiol.">
        <title>The Global Catalogue of Microorganisms (GCM) 10K type strain sequencing project: providing services to taxonomists for standard genome sequencing and annotation.</title>
        <authorList>
            <consortium name="The Broad Institute Genomics Platform"/>
            <consortium name="The Broad Institute Genome Sequencing Center for Infectious Disease"/>
            <person name="Wu L."/>
            <person name="Ma J."/>
        </authorList>
    </citation>
    <scope>NUCLEOTIDE SEQUENCE [LARGE SCALE GENOMIC DNA]</scope>
    <source>
        <strain evidence="9">JCM 18126</strain>
    </source>
</reference>
<evidence type="ECO:0000256" key="1">
    <source>
        <dbReference type="ARBA" id="ARBA00009054"/>
    </source>
</evidence>
<dbReference type="Gene3D" id="3.90.20.20">
    <property type="match status" value="1"/>
</dbReference>
<evidence type="ECO:0000256" key="7">
    <source>
        <dbReference type="SAM" id="MobiDB-lite"/>
    </source>
</evidence>
<evidence type="ECO:0000256" key="2">
    <source>
        <dbReference type="ARBA" id="ARBA00023186"/>
    </source>
</evidence>
<proteinExistence type="inferred from homology"/>
<accession>A0ABP9HX34</accession>
<dbReference type="PANTHER" id="PTHR21237">
    <property type="entry name" value="GRPE PROTEIN"/>
    <property type="match status" value="1"/>
</dbReference>
<dbReference type="SUPFAM" id="SSF51064">
    <property type="entry name" value="Head domain of nucleotide exchange factor GrpE"/>
    <property type="match status" value="1"/>
</dbReference>
<dbReference type="PRINTS" id="PR00773">
    <property type="entry name" value="GRPEPROTEIN"/>
</dbReference>